<dbReference type="EMBL" id="JBHTCF010000003">
    <property type="protein sequence ID" value="MFC7304374.1"/>
    <property type="molecule type" value="Genomic_DNA"/>
</dbReference>
<organism evidence="2 3">
    <name type="scientific">Streptomyces monticola</name>
    <dbReference type="NCBI Taxonomy" id="2666263"/>
    <lineage>
        <taxon>Bacteria</taxon>
        <taxon>Bacillati</taxon>
        <taxon>Actinomycetota</taxon>
        <taxon>Actinomycetes</taxon>
        <taxon>Kitasatosporales</taxon>
        <taxon>Streptomycetaceae</taxon>
        <taxon>Streptomyces</taxon>
    </lineage>
</organism>
<keyword evidence="1" id="KW-0812">Transmembrane</keyword>
<reference evidence="3" key="1">
    <citation type="journal article" date="2019" name="Int. J. Syst. Evol. Microbiol.">
        <title>The Global Catalogue of Microorganisms (GCM) 10K type strain sequencing project: providing services to taxonomists for standard genome sequencing and annotation.</title>
        <authorList>
            <consortium name="The Broad Institute Genomics Platform"/>
            <consortium name="The Broad Institute Genome Sequencing Center for Infectious Disease"/>
            <person name="Wu L."/>
            <person name="Ma J."/>
        </authorList>
    </citation>
    <scope>NUCLEOTIDE SEQUENCE [LARGE SCALE GENOMIC DNA]</scope>
    <source>
        <strain evidence="3">SYNS20</strain>
    </source>
</reference>
<evidence type="ECO:0000313" key="2">
    <source>
        <dbReference type="EMBL" id="MFC7304374.1"/>
    </source>
</evidence>
<keyword evidence="1" id="KW-1133">Transmembrane helix</keyword>
<accession>A0ABW2JEB4</accession>
<dbReference type="Proteomes" id="UP001596523">
    <property type="component" value="Unassembled WGS sequence"/>
</dbReference>
<gene>
    <name evidence="2" type="ORF">ACFQVC_09150</name>
</gene>
<proteinExistence type="predicted"/>
<evidence type="ECO:0000313" key="3">
    <source>
        <dbReference type="Proteomes" id="UP001596523"/>
    </source>
</evidence>
<comment type="caution">
    <text evidence="2">The sequence shown here is derived from an EMBL/GenBank/DDBJ whole genome shotgun (WGS) entry which is preliminary data.</text>
</comment>
<feature type="transmembrane region" description="Helical" evidence="1">
    <location>
        <begin position="18"/>
        <end position="37"/>
    </location>
</feature>
<sequence>MTATGVDTGGSGARPGPAIWSAAGSAVALAVVVVVVLRRIRARRS</sequence>
<keyword evidence="3" id="KW-1185">Reference proteome</keyword>
<keyword evidence="1" id="KW-0472">Membrane</keyword>
<evidence type="ECO:0000256" key="1">
    <source>
        <dbReference type="SAM" id="Phobius"/>
    </source>
</evidence>
<dbReference type="RefSeq" id="WP_381828744.1">
    <property type="nucleotide sequence ID" value="NZ_JBHTCF010000003.1"/>
</dbReference>
<protein>
    <submittedName>
        <fullName evidence="2">Uncharacterized protein</fullName>
    </submittedName>
</protein>
<name>A0ABW2JEB4_9ACTN</name>